<keyword evidence="1" id="KW-0175">Coiled coil</keyword>
<accession>A0A1D9P410</accession>
<organism evidence="2 3">
    <name type="scientific">Butyrivibrio hungatei</name>
    <dbReference type="NCBI Taxonomy" id="185008"/>
    <lineage>
        <taxon>Bacteria</taxon>
        <taxon>Bacillati</taxon>
        <taxon>Bacillota</taxon>
        <taxon>Clostridia</taxon>
        <taxon>Lachnospirales</taxon>
        <taxon>Lachnospiraceae</taxon>
        <taxon>Butyrivibrio</taxon>
    </lineage>
</organism>
<protein>
    <recommendedName>
        <fullName evidence="4">DUF5082 domain-containing protein</fullName>
    </recommendedName>
</protein>
<dbReference type="KEGG" id="bhu:bhn_I1872"/>
<dbReference type="Proteomes" id="UP000179284">
    <property type="component" value="Chromosome I"/>
</dbReference>
<sequence>MGHQIVTKELRERPEIREKIDNCQNLIDTLTECKEAADGYQSSADSAVESCNTVVYEECEYLSGIYHDDIYIPYRDGFFEDIGTLDEGCATMFGEIDEIIEFLEEMISELEKDLYEEVEVVHWIYDD</sequence>
<keyword evidence="3" id="KW-1185">Reference proteome</keyword>
<dbReference type="RefSeq" id="WP_071176561.1">
    <property type="nucleotide sequence ID" value="NZ_CP017831.1"/>
</dbReference>
<proteinExistence type="predicted"/>
<gene>
    <name evidence="2" type="ORF">bhn_I1872</name>
</gene>
<name>A0A1D9P410_9FIRM</name>
<dbReference type="EMBL" id="CP017831">
    <property type="protein sequence ID" value="AOZ96905.1"/>
    <property type="molecule type" value="Genomic_DNA"/>
</dbReference>
<dbReference type="AlphaFoldDB" id="A0A1D9P410"/>
<evidence type="ECO:0008006" key="4">
    <source>
        <dbReference type="Google" id="ProtNLM"/>
    </source>
</evidence>
<evidence type="ECO:0000313" key="2">
    <source>
        <dbReference type="EMBL" id="AOZ96905.1"/>
    </source>
</evidence>
<evidence type="ECO:0000313" key="3">
    <source>
        <dbReference type="Proteomes" id="UP000179284"/>
    </source>
</evidence>
<evidence type="ECO:0000256" key="1">
    <source>
        <dbReference type="SAM" id="Coils"/>
    </source>
</evidence>
<reference evidence="3" key="1">
    <citation type="submission" date="2016-10" db="EMBL/GenBank/DDBJ databases">
        <title>The complete genome sequence of the rumen bacterium Butyrivibrio hungatei MB2003.</title>
        <authorList>
            <person name="Palevich N."/>
            <person name="Kelly W.J."/>
            <person name="Leahy S.C."/>
            <person name="Altermann E."/>
            <person name="Rakonjac J."/>
            <person name="Attwood G.T."/>
        </authorList>
    </citation>
    <scope>NUCLEOTIDE SEQUENCE [LARGE SCALE GENOMIC DNA]</scope>
    <source>
        <strain evidence="3">MB2003</strain>
    </source>
</reference>
<feature type="coiled-coil region" evidence="1">
    <location>
        <begin position="93"/>
        <end position="120"/>
    </location>
</feature>